<dbReference type="EMBL" id="MG228426">
    <property type="protein sequence ID" value="AUV50612.1"/>
    <property type="molecule type" value="Genomic_DNA"/>
</dbReference>
<proteinExistence type="predicted"/>
<protein>
    <submittedName>
        <fullName evidence="1">Uncharacterized protein</fullName>
    </submittedName>
</protein>
<accession>A0A2K9UZZ2</accession>
<geneLocation type="plasmid" evidence="1">
    <name>pKP_BO_OXA-181</name>
</geneLocation>
<sequence length="37" mass="4156">MSSKAESMKEQKISLNGINRCLKSFVELGNGWRVSAR</sequence>
<dbReference type="AlphaFoldDB" id="A0A2K9UZZ2"/>
<name>A0A2K9UZZ2_ECOLX</name>
<keyword evidence="1" id="KW-0614">Plasmid</keyword>
<organism evidence="1">
    <name type="scientific">Escherichia coli</name>
    <dbReference type="NCBI Taxonomy" id="562"/>
    <lineage>
        <taxon>Bacteria</taxon>
        <taxon>Pseudomonadati</taxon>
        <taxon>Pseudomonadota</taxon>
        <taxon>Gammaproteobacteria</taxon>
        <taxon>Enterobacterales</taxon>
        <taxon>Enterobacteriaceae</taxon>
        <taxon>Escherichia</taxon>
    </lineage>
</organism>
<evidence type="ECO:0000313" key="1">
    <source>
        <dbReference type="EMBL" id="AUV50612.1"/>
    </source>
</evidence>
<reference evidence="1" key="1">
    <citation type="submission" date="2017-10" db="EMBL/GenBank/DDBJ databases">
        <title>Escherichia coli strain KP_ZA plasmid pBO_OXA-181, complete sequence.</title>
        <authorList>
            <person name="Gaibani P."/>
        </authorList>
    </citation>
    <scope>NUCLEOTIDE SEQUENCE</scope>
    <source>
        <strain evidence="1">BO15V</strain>
        <plasmid evidence="1">pKP_BO_OXA-181</plasmid>
    </source>
</reference>